<evidence type="ECO:0000313" key="2">
    <source>
        <dbReference type="Proteomes" id="UP000829708"/>
    </source>
</evidence>
<name>A0ABY4D5I7_9SPIR</name>
<reference evidence="2" key="1">
    <citation type="journal article" date="2024" name="J Bioinform Genom">
        <title>Complete genome sequence of the type strain bacterium Sphaerochaeta associata GLS2t (VKM B-2742)t.</title>
        <authorList>
            <person name="Troshina O.Y."/>
            <person name="Tepeeva A.N."/>
            <person name="Arzamasceva V.O."/>
            <person name="Whitman W.B."/>
            <person name="Varghese N."/>
            <person name="Shapiro N."/>
            <person name="Woyke T."/>
            <person name="Kripides N.C."/>
            <person name="Vasilenko O.V."/>
        </authorList>
    </citation>
    <scope>NUCLEOTIDE SEQUENCE [LARGE SCALE GENOMIC DNA]</scope>
    <source>
        <strain evidence="2">GLS2T</strain>
    </source>
</reference>
<proteinExistence type="predicted"/>
<evidence type="ECO:0000313" key="1">
    <source>
        <dbReference type="EMBL" id="UOM49564.1"/>
    </source>
</evidence>
<dbReference type="RefSeq" id="WP_244770958.1">
    <property type="nucleotide sequence ID" value="NZ_CP094929.1"/>
</dbReference>
<accession>A0ABY4D5I7</accession>
<dbReference type="EMBL" id="CP094929">
    <property type="protein sequence ID" value="UOM49564.1"/>
    <property type="molecule type" value="Genomic_DNA"/>
</dbReference>
<gene>
    <name evidence="1" type="ORF">MUG09_08355</name>
</gene>
<sequence>MSWYKQNLSPPSITQGVIMQYTPIYEQKGQRITETYTVEGVTYEADIIIKNQGFALGMAGYDPVAVDISLMKDDESAPYSFSVLFPKVRASDCPPQERFFTKDRSTPDSYRFTAKGEEILADAITRYHAGLQLYETIGRKPERFVAGFDESP</sequence>
<keyword evidence="2" id="KW-1185">Reference proteome</keyword>
<protein>
    <submittedName>
        <fullName evidence="1">Uncharacterized protein</fullName>
    </submittedName>
</protein>
<organism evidence="1 2">
    <name type="scientific">Sphaerochaeta associata</name>
    <dbReference type="NCBI Taxonomy" id="1129264"/>
    <lineage>
        <taxon>Bacteria</taxon>
        <taxon>Pseudomonadati</taxon>
        <taxon>Spirochaetota</taxon>
        <taxon>Spirochaetia</taxon>
        <taxon>Spirochaetales</taxon>
        <taxon>Sphaerochaetaceae</taxon>
        <taxon>Sphaerochaeta</taxon>
    </lineage>
</organism>
<dbReference type="Proteomes" id="UP000829708">
    <property type="component" value="Chromosome"/>
</dbReference>